<evidence type="ECO:0000259" key="5">
    <source>
        <dbReference type="SMART" id="SM00382"/>
    </source>
</evidence>
<protein>
    <recommendedName>
        <fullName evidence="5">AAA+ ATPase domain-containing protein</fullName>
    </recommendedName>
</protein>
<dbReference type="Gene3D" id="1.25.40.20">
    <property type="entry name" value="Ankyrin repeat-containing domain"/>
    <property type="match status" value="1"/>
</dbReference>
<dbReference type="Pfam" id="PF12796">
    <property type="entry name" value="Ank_2"/>
    <property type="match status" value="2"/>
</dbReference>
<dbReference type="SUPFAM" id="SSF52540">
    <property type="entry name" value="P-loop containing nucleoside triphosphate hydrolases"/>
    <property type="match status" value="1"/>
</dbReference>
<evidence type="ECO:0000313" key="7">
    <source>
        <dbReference type="Proteomes" id="UP000256328"/>
    </source>
</evidence>
<keyword evidence="1" id="KW-0677">Repeat</keyword>
<dbReference type="InterPro" id="IPR027417">
    <property type="entry name" value="P-loop_NTPase"/>
</dbReference>
<dbReference type="Pfam" id="PF24883">
    <property type="entry name" value="NPHP3_N"/>
    <property type="match status" value="3"/>
</dbReference>
<dbReference type="SMART" id="SM00248">
    <property type="entry name" value="ANK"/>
    <property type="match status" value="4"/>
</dbReference>
<gene>
    <name evidence="6" type="ORF">BP5796_12267</name>
</gene>
<dbReference type="Gene3D" id="1.25.40.10">
    <property type="entry name" value="Tetratricopeptide repeat domain"/>
    <property type="match status" value="2"/>
</dbReference>
<dbReference type="Pfam" id="PF13424">
    <property type="entry name" value="TPR_12"/>
    <property type="match status" value="2"/>
</dbReference>
<feature type="domain" description="AAA+ ATPase" evidence="5">
    <location>
        <begin position="530"/>
        <end position="743"/>
    </location>
</feature>
<dbReference type="PANTHER" id="PTHR46082:SF6">
    <property type="entry name" value="AAA+ ATPASE DOMAIN-CONTAINING PROTEIN-RELATED"/>
    <property type="match status" value="1"/>
</dbReference>
<keyword evidence="2" id="KW-0040">ANK repeat</keyword>
<keyword evidence="7" id="KW-1185">Reference proteome</keyword>
<proteinExistence type="predicted"/>
<dbReference type="PRINTS" id="PR00381">
    <property type="entry name" value="KINESINLIGHT"/>
</dbReference>
<dbReference type="SUPFAM" id="SSF48452">
    <property type="entry name" value="TPR-like"/>
    <property type="match status" value="2"/>
</dbReference>
<evidence type="ECO:0000256" key="2">
    <source>
        <dbReference type="PROSITE-ProRule" id="PRU00023"/>
    </source>
</evidence>
<name>A0A3D8Q9K1_9HELO</name>
<dbReference type="InterPro" id="IPR056884">
    <property type="entry name" value="NPHP3-like_N"/>
</dbReference>
<dbReference type="PANTHER" id="PTHR46082">
    <property type="entry name" value="ATP/GTP-BINDING PROTEIN-RELATED"/>
    <property type="match status" value="1"/>
</dbReference>
<dbReference type="PROSITE" id="PS50088">
    <property type="entry name" value="ANK_REPEAT"/>
    <property type="match status" value="2"/>
</dbReference>
<organism evidence="6 7">
    <name type="scientific">Coleophoma crateriformis</name>
    <dbReference type="NCBI Taxonomy" id="565419"/>
    <lineage>
        <taxon>Eukaryota</taxon>
        <taxon>Fungi</taxon>
        <taxon>Dikarya</taxon>
        <taxon>Ascomycota</taxon>
        <taxon>Pezizomycotina</taxon>
        <taxon>Leotiomycetes</taxon>
        <taxon>Helotiales</taxon>
        <taxon>Dermateaceae</taxon>
        <taxon>Coleophoma</taxon>
    </lineage>
</organism>
<dbReference type="SMART" id="SM00382">
    <property type="entry name" value="AAA"/>
    <property type="match status" value="2"/>
</dbReference>
<evidence type="ECO:0000256" key="4">
    <source>
        <dbReference type="SAM" id="Phobius"/>
    </source>
</evidence>
<keyword evidence="4" id="KW-1133">Transmembrane helix</keyword>
<dbReference type="NCBIfam" id="NF040586">
    <property type="entry name" value="FxSxx_TPR"/>
    <property type="match status" value="1"/>
</dbReference>
<dbReference type="InterPro" id="IPR002110">
    <property type="entry name" value="Ankyrin_rpt"/>
</dbReference>
<dbReference type="SUPFAM" id="SSF48403">
    <property type="entry name" value="Ankyrin repeat"/>
    <property type="match status" value="1"/>
</dbReference>
<dbReference type="EMBL" id="PDLN01000021">
    <property type="protein sequence ID" value="RDW58337.1"/>
    <property type="molecule type" value="Genomic_DNA"/>
</dbReference>
<keyword evidence="4" id="KW-0812">Transmembrane</keyword>
<dbReference type="PROSITE" id="PS50297">
    <property type="entry name" value="ANK_REP_REGION"/>
    <property type="match status" value="1"/>
</dbReference>
<dbReference type="OrthoDB" id="3253298at2759"/>
<reference evidence="6 7" key="1">
    <citation type="journal article" date="2018" name="IMA Fungus">
        <title>IMA Genome-F 9: Draft genome sequence of Annulohypoxylon stygium, Aspergillus mulundensis, Berkeleyomyces basicola (syn. Thielaviopsis basicola), Ceratocystis smalleyi, two Cercospora beticola strains, Coleophoma cylindrospora, Fusarium fracticaudum, Phialophora cf. hyalina, and Morchella septimelata.</title>
        <authorList>
            <person name="Wingfield B.D."/>
            <person name="Bills G.F."/>
            <person name="Dong Y."/>
            <person name="Huang W."/>
            <person name="Nel W.J."/>
            <person name="Swalarsk-Parry B.S."/>
            <person name="Vaghefi N."/>
            <person name="Wilken P.M."/>
            <person name="An Z."/>
            <person name="de Beer Z.W."/>
            <person name="De Vos L."/>
            <person name="Chen L."/>
            <person name="Duong T.A."/>
            <person name="Gao Y."/>
            <person name="Hammerbacher A."/>
            <person name="Kikkert J.R."/>
            <person name="Li Y."/>
            <person name="Li H."/>
            <person name="Li K."/>
            <person name="Li Q."/>
            <person name="Liu X."/>
            <person name="Ma X."/>
            <person name="Naidoo K."/>
            <person name="Pethybridge S.J."/>
            <person name="Sun J."/>
            <person name="Steenkamp E.T."/>
            <person name="van der Nest M.A."/>
            <person name="van Wyk S."/>
            <person name="Wingfield M.J."/>
            <person name="Xiong C."/>
            <person name="Yue Q."/>
            <person name="Zhang X."/>
        </authorList>
    </citation>
    <scope>NUCLEOTIDE SEQUENCE [LARGE SCALE GENOMIC DNA]</scope>
    <source>
        <strain evidence="6 7">BP5796</strain>
    </source>
</reference>
<dbReference type="Gene3D" id="3.40.50.300">
    <property type="entry name" value="P-loop containing nucleotide triphosphate hydrolases"/>
    <property type="match status" value="1"/>
</dbReference>
<dbReference type="Pfam" id="PF13374">
    <property type="entry name" value="TPR_10"/>
    <property type="match status" value="2"/>
</dbReference>
<feature type="domain" description="AAA+ ATPase" evidence="5">
    <location>
        <begin position="1324"/>
        <end position="1470"/>
    </location>
</feature>
<evidence type="ECO:0000256" key="1">
    <source>
        <dbReference type="ARBA" id="ARBA00022737"/>
    </source>
</evidence>
<dbReference type="InterPro" id="IPR053137">
    <property type="entry name" value="NLR-like"/>
</dbReference>
<dbReference type="GO" id="GO:0043531">
    <property type="term" value="F:ADP binding"/>
    <property type="evidence" value="ECO:0007669"/>
    <property type="project" value="InterPro"/>
</dbReference>
<feature type="region of interest" description="Disordered" evidence="3">
    <location>
        <begin position="50"/>
        <end position="69"/>
    </location>
</feature>
<evidence type="ECO:0000313" key="6">
    <source>
        <dbReference type="EMBL" id="RDW58337.1"/>
    </source>
</evidence>
<feature type="repeat" description="ANK" evidence="2">
    <location>
        <begin position="1220"/>
        <end position="1252"/>
    </location>
</feature>
<comment type="caution">
    <text evidence="6">The sequence shown here is derived from an EMBL/GenBank/DDBJ whole genome shotgun (WGS) entry which is preliminary data.</text>
</comment>
<dbReference type="InterPro" id="IPR036770">
    <property type="entry name" value="Ankyrin_rpt-contain_sf"/>
</dbReference>
<dbReference type="InterPro" id="IPR011990">
    <property type="entry name" value="TPR-like_helical_dom_sf"/>
</dbReference>
<dbReference type="Proteomes" id="UP000256328">
    <property type="component" value="Unassembled WGS sequence"/>
</dbReference>
<keyword evidence="4" id="KW-0472">Membrane</keyword>
<evidence type="ECO:0000256" key="3">
    <source>
        <dbReference type="SAM" id="MobiDB-lite"/>
    </source>
</evidence>
<dbReference type="InterPro" id="IPR003593">
    <property type="entry name" value="AAA+_ATPase"/>
</dbReference>
<feature type="repeat" description="ANK" evidence="2">
    <location>
        <begin position="1187"/>
        <end position="1219"/>
    </location>
</feature>
<feature type="transmembrane region" description="Helical" evidence="4">
    <location>
        <begin position="17"/>
        <end position="39"/>
    </location>
</feature>
<sequence>MGFLVIQARVTEIQPRILTTLSIIFATLVVCIIAVHGLGAHPEFTWTAKRGENQPPVVSGDTTQPAGGEDRVNWLKDEGFLKQDFKTARVMTFGYNADWFLAAPMATAEQRAVTLLRELKRKREGLEAISEAKDDRGFEDIYDATCGIIFLGTPHQGSDASAPAVLLAVVTTPVFGSKAILPRLLQTRDSLLFGFLSLGLIVDRDSATLDIAKSIEINTDHSGLNKCTSRKNRLYLELCTVISEVLEKSRTDSYLTNRKTREIMTRIGQVDLYDIRRQDCSIVNQANQQNWYQMTEGYKNWKRSHASEFLWFRGRAGTAKTPEINNILRIFDETENEVVDTIAYFCPRMSLRSKMILRSIVIQLGRSSQSRVSLLGPTQKGDLLSLIEPETSMRVEVLWDLFQSLLDVSDRNLCLILDGIDALPLEDLGGFAKTLHRIWDITRSKFASRPDRKIWFKVLITSRPNLELLEILGEGMFIDPDIERLECLHSLAVGAENPRQNDENISRPVRGSGDWIFTDPRYTSWASSDYSDILWLFGKPGSGKSTLLLKLLRESLRSTNLRSLRRMLIDCTGNEMPMSSEQPQNQSVSTSLGESDDASIQHKVVVSYFYNFRNKKEIDDERMLQSILFQILTQEPRLFLLFRTKYLQLRKLGSKGSNLWTYGDMIVIFQNIINFKGFRLRIELFLDAVDESKHSSRIMNMLYQKLTDCTRSDIIFKLIVARRPMESFHELPSDRKIYLEAHNSEDIDKLINEGVEKIERTLENFSDRVDFVRQSFLDFQKSLRKRANGVILWVSIALVAVQNDCARGGFKITGMMHTLDALPSDLEELYIHIIKQLRMQKQDEVENVKHKLHWATHSGRTLTVNEFFHAIAISEILCATFVQPLRLEDMLIPHSKLEGVRTTLSSSCGGFLEVQSPQQGNGLYDPESFIVQLIHRSVRTFLEKEEAGPFRAVKHECNLKIAQACIHYLRISLGSRGNITDIAAFVNHLGHQSLLTYIWAELPAQLLELDQRDLLYILQDLTSFLQELCKIDLRHSGLLILHTWILQLLTQIPSRQNEIEQWKSNTRSKLTEATTYKTDLQSFLRDVLVAAVEAKNFATLKITLEAGALSCDKEDQVLSAALEAMVKMNSSTALELISKHHVSIDPTSSIVLSNTLGKALETACRNGYAEVTRWLLERRAASGTADQGYTAIYQAVSGGHSVVVKLLLDHGVSPECNGENVHSLLLVASEKGHASTVDALLQFGQDPNIADSQHMTALAAAAEAGHEEVVKLLLSRTTNHKGSSTMLPTKLNPPSRFLVPKERNNEFVGRAEILHSLEEALRSEVTRIAVVGLGGIGKTATITEFAYRVFEKDIASSIFWIDASSDVSFVRDHEYTSRRLQWHLAQSESPESLLTQFYNRLSLEPGTKVVIWDNVDHPDDLIHFTEALTSTQSLCIIITSRNASFSRDFAKDTAGLIELSGLSMLESVKLLRGVVESGDEDTLQEVSYRLEGIPLAIVQAVSYMRRQRLSPQKYKSLLDEAEDRNKNHDGVLEFANNTTIFQTLEISLNSLEKKDMLAVKILSFVSNLDASHIPIFLLVHLSSDSVPHISMDNLDESIGSLQNYSLVNLTQDEGFLDMHRVVQRFMRERLYKKGNITQWENAALRAISDEFPLGDFEDWEKCGELLPHALVVLECDSAKDDKNYSYRQKLLKRAGIYLMETGRYVVSEKLLEEGYIISMKHYGPVSSESQSVSSLLARLFLRMGKLKDAEGLELQVIESTTKTLGLEHPDTLASSANLASIYRNQGRWREAEKLEVHVLEIRRKLLGEEHPDTLTSMVNLASTYRNQGRWNEAEKLELQVVESSKKVLGLEHPDTLRSMSNLALTFWYQGRWNDAEKLELQVLESSKKVLGLEHPDTLTSMSNLATTYGSQGRSEEAEVLEAQVLETRKRVLGLEHPDTLTSMSNLSLLLSNQGRIKEAENIGVQVLEMRKRILGDKHPGTLTSMANLADIQTRRS</sequence>
<accession>A0A3D8Q9K1</accession>